<accession>A0ACC4BZF7</accession>
<keyword evidence="2" id="KW-1185">Reference proteome</keyword>
<name>A0ACC4BZF7_POPAL</name>
<gene>
    <name evidence="1" type="ORF">D5086_014462</name>
</gene>
<organism evidence="1 2">
    <name type="scientific">Populus alba</name>
    <name type="common">White poplar</name>
    <dbReference type="NCBI Taxonomy" id="43335"/>
    <lineage>
        <taxon>Eukaryota</taxon>
        <taxon>Viridiplantae</taxon>
        <taxon>Streptophyta</taxon>
        <taxon>Embryophyta</taxon>
        <taxon>Tracheophyta</taxon>
        <taxon>Spermatophyta</taxon>
        <taxon>Magnoliopsida</taxon>
        <taxon>eudicotyledons</taxon>
        <taxon>Gunneridae</taxon>
        <taxon>Pentapetalae</taxon>
        <taxon>rosids</taxon>
        <taxon>fabids</taxon>
        <taxon>Malpighiales</taxon>
        <taxon>Salicaceae</taxon>
        <taxon>Saliceae</taxon>
        <taxon>Populus</taxon>
    </lineage>
</organism>
<evidence type="ECO:0000313" key="2">
    <source>
        <dbReference type="Proteomes" id="UP000309997"/>
    </source>
</evidence>
<dbReference type="EMBL" id="RCHU02000007">
    <property type="protein sequence ID" value="KAL3583401.1"/>
    <property type="molecule type" value="Genomic_DNA"/>
</dbReference>
<protein>
    <submittedName>
        <fullName evidence="1">Uncharacterized protein</fullName>
    </submittedName>
</protein>
<sequence>MKSWTDRREEDMVLSEIGTITGLQIGIVRGGGKSHGSRGPRDLRFKALVFTSQNLLDPCSPMIALRGHESAAPTRCWFVGAHVLSDVTSASKPRGDKNPSSFCLEEFWLVSSTNLTTNSDELSPNSDHMIDGTE</sequence>
<comment type="caution">
    <text evidence="1">The sequence shown here is derived from an EMBL/GenBank/DDBJ whole genome shotgun (WGS) entry which is preliminary data.</text>
</comment>
<evidence type="ECO:0000313" key="1">
    <source>
        <dbReference type="EMBL" id="KAL3583401.1"/>
    </source>
</evidence>
<proteinExistence type="predicted"/>
<dbReference type="Proteomes" id="UP000309997">
    <property type="component" value="Unassembled WGS sequence"/>
</dbReference>
<reference evidence="1 2" key="1">
    <citation type="journal article" date="2024" name="Plant Biotechnol. J.">
        <title>Genome and CRISPR/Cas9 system of a widespread forest tree (Populus alba) in the world.</title>
        <authorList>
            <person name="Liu Y.J."/>
            <person name="Jiang P.F."/>
            <person name="Han X.M."/>
            <person name="Li X.Y."/>
            <person name="Wang H.M."/>
            <person name="Wang Y.J."/>
            <person name="Wang X.X."/>
            <person name="Zeng Q.Y."/>
        </authorList>
    </citation>
    <scope>NUCLEOTIDE SEQUENCE [LARGE SCALE GENOMIC DNA]</scope>
    <source>
        <strain evidence="2">cv. PAL-ZL1</strain>
    </source>
</reference>